<dbReference type="AlphaFoldDB" id="A0AAV4IB41"/>
<keyword evidence="2" id="KW-1185">Reference proteome</keyword>
<proteinExistence type="predicted"/>
<dbReference type="Proteomes" id="UP000762676">
    <property type="component" value="Unassembled WGS sequence"/>
</dbReference>
<gene>
    <name evidence="1" type="ORF">ElyMa_002963400</name>
</gene>
<evidence type="ECO:0000313" key="2">
    <source>
        <dbReference type="Proteomes" id="UP000762676"/>
    </source>
</evidence>
<accession>A0AAV4IB41</accession>
<evidence type="ECO:0000313" key="1">
    <source>
        <dbReference type="EMBL" id="GFS06356.1"/>
    </source>
</evidence>
<reference evidence="1 2" key="1">
    <citation type="journal article" date="2021" name="Elife">
        <title>Chloroplast acquisition without the gene transfer in kleptoplastic sea slugs, Plakobranchus ocellatus.</title>
        <authorList>
            <person name="Maeda T."/>
            <person name="Takahashi S."/>
            <person name="Yoshida T."/>
            <person name="Shimamura S."/>
            <person name="Takaki Y."/>
            <person name="Nagai Y."/>
            <person name="Toyoda A."/>
            <person name="Suzuki Y."/>
            <person name="Arimoto A."/>
            <person name="Ishii H."/>
            <person name="Satoh N."/>
            <person name="Nishiyama T."/>
            <person name="Hasebe M."/>
            <person name="Maruyama T."/>
            <person name="Minagawa J."/>
            <person name="Obokata J."/>
            <person name="Shigenobu S."/>
        </authorList>
    </citation>
    <scope>NUCLEOTIDE SEQUENCE [LARGE SCALE GENOMIC DNA]</scope>
</reference>
<comment type="caution">
    <text evidence="1">The sequence shown here is derived from an EMBL/GenBank/DDBJ whole genome shotgun (WGS) entry which is preliminary data.</text>
</comment>
<organism evidence="1 2">
    <name type="scientific">Elysia marginata</name>
    <dbReference type="NCBI Taxonomy" id="1093978"/>
    <lineage>
        <taxon>Eukaryota</taxon>
        <taxon>Metazoa</taxon>
        <taxon>Spiralia</taxon>
        <taxon>Lophotrochozoa</taxon>
        <taxon>Mollusca</taxon>
        <taxon>Gastropoda</taxon>
        <taxon>Heterobranchia</taxon>
        <taxon>Euthyneura</taxon>
        <taxon>Panpulmonata</taxon>
        <taxon>Sacoglossa</taxon>
        <taxon>Placobranchoidea</taxon>
        <taxon>Plakobranchidae</taxon>
        <taxon>Elysia</taxon>
    </lineage>
</organism>
<name>A0AAV4IB41_9GAST</name>
<sequence length="100" mass="10945">MCVRSPLTASLRTADFGRAHRDEEFASRPSLSVSTSCSRASLMSPERMRKFEPRIRCIDEVCVSSMLRLPKADTAFGPSPINVSHLKGSTFSIAPVKGIC</sequence>
<protein>
    <submittedName>
        <fullName evidence="1">Uncharacterized protein</fullName>
    </submittedName>
</protein>
<dbReference type="EMBL" id="BMAT01006106">
    <property type="protein sequence ID" value="GFS06356.1"/>
    <property type="molecule type" value="Genomic_DNA"/>
</dbReference>